<feature type="transmembrane region" description="Helical" evidence="6">
    <location>
        <begin position="70"/>
        <end position="90"/>
    </location>
</feature>
<evidence type="ECO:0000259" key="7">
    <source>
        <dbReference type="Pfam" id="PF10277"/>
    </source>
</evidence>
<reference evidence="8" key="3">
    <citation type="journal article" date="2021" name="World Allergy Organ. J.">
        <title>Chromosome-level assembly of Dermatophagoides farinae genome and transcriptome reveals two novel allergens Der f 37 and Der f 39.</title>
        <authorList>
            <person name="Chen J."/>
            <person name="Cai Z."/>
            <person name="Fan D."/>
            <person name="Hu J."/>
            <person name="Hou Y."/>
            <person name="He Y."/>
            <person name="Zhang Z."/>
            <person name="Zhao Z."/>
            <person name="Gao P."/>
            <person name="Hu W."/>
            <person name="Sun J."/>
            <person name="Li J."/>
            <person name="Ji K."/>
        </authorList>
    </citation>
    <scope>NUCLEOTIDE SEQUENCE</scope>
    <source>
        <strain evidence="8">JKM2019</strain>
    </source>
</reference>
<sequence>MDDNHNVNIRIRFDQKCWAIFKNNAYIFAYVLAIVIIPACFVPYVVSVYFGQVPPILPYISDAAAFKPATGYFAQLLDIIVMLGALVCIARFKQIHYYISVVLDEQKNSIDENKLSRLHLQNFLSLASFAIAGFGMVMIGNFPGVDYMILHMTGVYLFIIFSLIQHFIMISIMRKLYRYGRLESHPTSVIIVVSTLFVSITVCHVAVSISYVHHPESIIFNHNARIQWQANQPGYVWHVVSTASEFVYFLMFVPYFWSIGHRMQSFKQWDRIHF</sequence>
<evidence type="ECO:0000313" key="10">
    <source>
        <dbReference type="Proteomes" id="UP000790347"/>
    </source>
</evidence>
<dbReference type="Proteomes" id="UP000790347">
    <property type="component" value="Unassembled WGS sequence"/>
</dbReference>
<comment type="similarity">
    <text evidence="2">Belongs to the DRAM/TMEM150 family.</text>
</comment>
<protein>
    <submittedName>
        <fullName evidence="9">Autophagy modulator</fullName>
    </submittedName>
</protein>
<feature type="domain" description="CWH43-like N-terminal" evidence="7">
    <location>
        <begin position="25"/>
        <end position="258"/>
    </location>
</feature>
<keyword evidence="3 6" id="KW-0812">Transmembrane</keyword>
<dbReference type="AlphaFoldDB" id="A0A922HNS9"/>
<dbReference type="PANTHER" id="PTHR21324:SF2">
    <property type="entry name" value="EG:22E5.9 PROTEIN"/>
    <property type="match status" value="1"/>
</dbReference>
<dbReference type="InterPro" id="IPR019402">
    <property type="entry name" value="CWH43_N"/>
</dbReference>
<evidence type="ECO:0000256" key="5">
    <source>
        <dbReference type="ARBA" id="ARBA00023136"/>
    </source>
</evidence>
<evidence type="ECO:0000256" key="1">
    <source>
        <dbReference type="ARBA" id="ARBA00004127"/>
    </source>
</evidence>
<dbReference type="InterPro" id="IPR050911">
    <property type="entry name" value="DRAM/TMEM150_Autophagy_Mod"/>
</dbReference>
<dbReference type="EMBL" id="SDOV01000002">
    <property type="protein sequence ID" value="KAH7644453.1"/>
    <property type="molecule type" value="Genomic_DNA"/>
</dbReference>
<comment type="caution">
    <text evidence="9">The sequence shown here is derived from an EMBL/GenBank/DDBJ whole genome shotgun (WGS) entry which is preliminary data.</text>
</comment>
<evidence type="ECO:0000256" key="4">
    <source>
        <dbReference type="ARBA" id="ARBA00022989"/>
    </source>
</evidence>
<feature type="transmembrane region" description="Helical" evidence="6">
    <location>
        <begin position="189"/>
        <end position="212"/>
    </location>
</feature>
<dbReference type="EMBL" id="ASGP02000008">
    <property type="protein sequence ID" value="KAH9493561.1"/>
    <property type="molecule type" value="Genomic_DNA"/>
</dbReference>
<reference evidence="8" key="2">
    <citation type="submission" date="2020-06" db="EMBL/GenBank/DDBJ databases">
        <authorList>
            <person name="Ji K."/>
            <person name="Li J."/>
        </authorList>
    </citation>
    <scope>NUCLEOTIDE SEQUENCE</scope>
    <source>
        <strain evidence="8">JKM2019</strain>
        <tissue evidence="8">Whole body</tissue>
    </source>
</reference>
<feature type="transmembrane region" description="Helical" evidence="6">
    <location>
        <begin position="235"/>
        <end position="257"/>
    </location>
</feature>
<name>A0A922HNS9_DERFA</name>
<dbReference type="GO" id="GO:0012505">
    <property type="term" value="C:endomembrane system"/>
    <property type="evidence" value="ECO:0007669"/>
    <property type="project" value="UniProtKB-SubCell"/>
</dbReference>
<evidence type="ECO:0000256" key="3">
    <source>
        <dbReference type="ARBA" id="ARBA00022692"/>
    </source>
</evidence>
<organism evidence="9 10">
    <name type="scientific">Dermatophagoides farinae</name>
    <name type="common">American house dust mite</name>
    <dbReference type="NCBI Taxonomy" id="6954"/>
    <lineage>
        <taxon>Eukaryota</taxon>
        <taxon>Metazoa</taxon>
        <taxon>Ecdysozoa</taxon>
        <taxon>Arthropoda</taxon>
        <taxon>Chelicerata</taxon>
        <taxon>Arachnida</taxon>
        <taxon>Acari</taxon>
        <taxon>Acariformes</taxon>
        <taxon>Sarcoptiformes</taxon>
        <taxon>Astigmata</taxon>
        <taxon>Psoroptidia</taxon>
        <taxon>Analgoidea</taxon>
        <taxon>Pyroglyphidae</taxon>
        <taxon>Dermatophagoidinae</taxon>
        <taxon>Dermatophagoides</taxon>
    </lineage>
</organism>
<evidence type="ECO:0000256" key="2">
    <source>
        <dbReference type="ARBA" id="ARBA00006565"/>
    </source>
</evidence>
<dbReference type="Proteomes" id="UP000828236">
    <property type="component" value="Unassembled WGS sequence"/>
</dbReference>
<feature type="transmembrane region" description="Helical" evidence="6">
    <location>
        <begin position="25"/>
        <end position="50"/>
    </location>
</feature>
<dbReference type="PANTHER" id="PTHR21324">
    <property type="entry name" value="FASTING-INDUCIBLE INTEGRAL MEMBRANE PROTEIN TM6P1-RELATED"/>
    <property type="match status" value="1"/>
</dbReference>
<proteinExistence type="inferred from homology"/>
<comment type="subcellular location">
    <subcellularLocation>
        <location evidence="1">Endomembrane system</location>
        <topology evidence="1">Multi-pass membrane protein</topology>
    </subcellularLocation>
</comment>
<reference evidence="9" key="1">
    <citation type="submission" date="2013-05" db="EMBL/GenBank/DDBJ databases">
        <authorList>
            <person name="Yim A.K.Y."/>
            <person name="Chan T.F."/>
            <person name="Ji K.M."/>
            <person name="Liu X.Y."/>
            <person name="Zhou J.W."/>
            <person name="Li R.Q."/>
            <person name="Yang K.Y."/>
            <person name="Li J."/>
            <person name="Li M."/>
            <person name="Law P.T.W."/>
            <person name="Wu Y.L."/>
            <person name="Cai Z.L."/>
            <person name="Qin H."/>
            <person name="Bao Y."/>
            <person name="Leung R.K.K."/>
            <person name="Ng P.K.S."/>
            <person name="Zou J."/>
            <person name="Zhong X.J."/>
            <person name="Ran P.X."/>
            <person name="Zhong N.S."/>
            <person name="Liu Z.G."/>
            <person name="Tsui S.K.W."/>
        </authorList>
    </citation>
    <scope>NUCLEOTIDE SEQUENCE</scope>
    <source>
        <strain evidence="9">Derf</strain>
        <tissue evidence="9">Whole organism</tissue>
    </source>
</reference>
<keyword evidence="5 6" id="KW-0472">Membrane</keyword>
<feature type="transmembrane region" description="Helical" evidence="6">
    <location>
        <begin position="148"/>
        <end position="168"/>
    </location>
</feature>
<keyword evidence="4 6" id="KW-1133">Transmembrane helix</keyword>
<keyword evidence="10" id="KW-1185">Reference proteome</keyword>
<accession>A0A922HNS9</accession>
<dbReference type="Pfam" id="PF10277">
    <property type="entry name" value="Frag1"/>
    <property type="match status" value="1"/>
</dbReference>
<reference evidence="9" key="4">
    <citation type="journal article" date="2022" name="Res Sq">
        <title>Comparative Genomics Reveals Insights into the Divergent Evolution of Astigmatic Mites and Household Pest Adaptations.</title>
        <authorList>
            <person name="Xiong Q."/>
            <person name="Wan A.T.-Y."/>
            <person name="Liu X.-Y."/>
            <person name="Fung C.S.-H."/>
            <person name="Xiao X."/>
            <person name="Malainual N."/>
            <person name="Hou J."/>
            <person name="Wang L."/>
            <person name="Wang M."/>
            <person name="Yang K."/>
            <person name="Cui Y."/>
            <person name="Leung E."/>
            <person name="Nong W."/>
            <person name="Shin S.-K."/>
            <person name="Au S."/>
            <person name="Jeong K.Y."/>
            <person name="Chew F.T."/>
            <person name="Hui J."/>
            <person name="Leung T.F."/>
            <person name="Tungtrongchitr A."/>
            <person name="Zhong N."/>
            <person name="Liu Z."/>
            <person name="Tsui S."/>
        </authorList>
    </citation>
    <scope>NUCLEOTIDE SEQUENCE</scope>
    <source>
        <strain evidence="9">Derf</strain>
        <tissue evidence="9">Whole organism</tissue>
    </source>
</reference>
<evidence type="ECO:0000313" key="8">
    <source>
        <dbReference type="EMBL" id="KAH7644453.1"/>
    </source>
</evidence>
<feature type="transmembrane region" description="Helical" evidence="6">
    <location>
        <begin position="123"/>
        <end position="142"/>
    </location>
</feature>
<gene>
    <name evidence="9" type="primary">DRAM2_8</name>
    <name evidence="9" type="ORF">DERF_014300</name>
    <name evidence="8" type="ORF">HUG17_6815</name>
</gene>
<evidence type="ECO:0000256" key="6">
    <source>
        <dbReference type="SAM" id="Phobius"/>
    </source>
</evidence>
<evidence type="ECO:0000313" key="9">
    <source>
        <dbReference type="EMBL" id="KAH9493561.1"/>
    </source>
</evidence>